<keyword evidence="3" id="KW-0472">Membrane</keyword>
<feature type="compositionally biased region" description="Basic and acidic residues" evidence="2">
    <location>
        <begin position="187"/>
        <end position="200"/>
    </location>
</feature>
<feature type="coiled-coil region" evidence="1">
    <location>
        <begin position="69"/>
        <end position="180"/>
    </location>
</feature>
<proteinExistence type="predicted"/>
<evidence type="ECO:0000256" key="1">
    <source>
        <dbReference type="SAM" id="Coils"/>
    </source>
</evidence>
<evidence type="ECO:0000256" key="3">
    <source>
        <dbReference type="SAM" id="Phobius"/>
    </source>
</evidence>
<evidence type="ECO:0000313" key="5">
    <source>
        <dbReference type="Proteomes" id="UP000626109"/>
    </source>
</evidence>
<protein>
    <submittedName>
        <fullName evidence="4">Uncharacterized protein</fullName>
    </submittedName>
</protein>
<comment type="caution">
    <text evidence="4">The sequence shown here is derived from an EMBL/GenBank/DDBJ whole genome shotgun (WGS) entry which is preliminary data.</text>
</comment>
<sequence>MLPPWDRIAQLPMMPPSSSDSWSFQLLLGPLRTTFLAKFPCYAILALVAIAVIATLGLSHHVSEDAALIRQLRYDEARLEDRNQALKQAASEDAAVIHQLRHYEGRLEDRNQALKQATSEDAAFIYQLRQYDAGLEDKNRALERNVSEDSALLRQMRRDKAGLERQNKTLTDMIHHLQRRALVGQSAREREQNQKLDNSTKGKRLLGLRT</sequence>
<reference evidence="4" key="1">
    <citation type="submission" date="2021-02" db="EMBL/GenBank/DDBJ databases">
        <authorList>
            <person name="Dougan E. K."/>
            <person name="Rhodes N."/>
            <person name="Thang M."/>
            <person name="Chan C."/>
        </authorList>
    </citation>
    <scope>NUCLEOTIDE SEQUENCE</scope>
</reference>
<feature type="region of interest" description="Disordered" evidence="2">
    <location>
        <begin position="184"/>
        <end position="210"/>
    </location>
</feature>
<dbReference type="Proteomes" id="UP000626109">
    <property type="component" value="Unassembled WGS sequence"/>
</dbReference>
<gene>
    <name evidence="4" type="ORF">PGLA2088_LOCUS11401</name>
</gene>
<evidence type="ECO:0000313" key="4">
    <source>
        <dbReference type="EMBL" id="CAE8655090.1"/>
    </source>
</evidence>
<evidence type="ECO:0000256" key="2">
    <source>
        <dbReference type="SAM" id="MobiDB-lite"/>
    </source>
</evidence>
<keyword evidence="1" id="KW-0175">Coiled coil</keyword>
<dbReference type="EMBL" id="CAJNNW010013148">
    <property type="protein sequence ID" value="CAE8655090.1"/>
    <property type="molecule type" value="Genomic_DNA"/>
</dbReference>
<keyword evidence="3" id="KW-1133">Transmembrane helix</keyword>
<organism evidence="4 5">
    <name type="scientific">Polarella glacialis</name>
    <name type="common">Dinoflagellate</name>
    <dbReference type="NCBI Taxonomy" id="89957"/>
    <lineage>
        <taxon>Eukaryota</taxon>
        <taxon>Sar</taxon>
        <taxon>Alveolata</taxon>
        <taxon>Dinophyceae</taxon>
        <taxon>Suessiales</taxon>
        <taxon>Suessiaceae</taxon>
        <taxon>Polarella</taxon>
    </lineage>
</organism>
<name>A0A813IRJ4_POLGL</name>
<feature type="compositionally biased region" description="Basic residues" evidence="2">
    <location>
        <begin position="201"/>
        <end position="210"/>
    </location>
</feature>
<feature type="transmembrane region" description="Helical" evidence="3">
    <location>
        <begin position="35"/>
        <end position="58"/>
    </location>
</feature>
<keyword evidence="3" id="KW-0812">Transmembrane</keyword>
<accession>A0A813IRJ4</accession>
<dbReference type="AlphaFoldDB" id="A0A813IRJ4"/>